<sequence length="37" mass="3955">MPRSRLIRPARASSDVIAYPAAGIAAFRDDVSFSTMG</sequence>
<dbReference type="EMBL" id="CP022521">
    <property type="protein sequence ID" value="ASO22564.1"/>
    <property type="molecule type" value="Genomic_DNA"/>
</dbReference>
<protein>
    <submittedName>
        <fullName evidence="1">Uncharacterized protein</fullName>
    </submittedName>
</protein>
<gene>
    <name evidence="1" type="ORF">AHOG_24795</name>
</gene>
<reference evidence="1 2" key="1">
    <citation type="submission" date="2017-07" db="EMBL/GenBank/DDBJ databases">
        <title>Complete genome sequence of Actinoalloteichus hoggarensis DSM 45943, type strain of Actinoalloteichus hoggarensis.</title>
        <authorList>
            <person name="Ruckert C."/>
            <person name="Nouioui I."/>
            <person name="Willmese J."/>
            <person name="van Wezel G."/>
            <person name="Klenk H.-P."/>
            <person name="Kalinowski J."/>
            <person name="Zotchev S.B."/>
        </authorList>
    </citation>
    <scope>NUCLEOTIDE SEQUENCE [LARGE SCALE GENOMIC DNA]</scope>
    <source>
        <strain evidence="1 2">DSM 45943</strain>
    </source>
</reference>
<dbReference type="KEGG" id="ahg:AHOG_24795"/>
<keyword evidence="2" id="KW-1185">Reference proteome</keyword>
<evidence type="ECO:0000313" key="2">
    <source>
        <dbReference type="Proteomes" id="UP000204221"/>
    </source>
</evidence>
<dbReference type="AlphaFoldDB" id="A0A221WA09"/>
<evidence type="ECO:0000313" key="1">
    <source>
        <dbReference type="EMBL" id="ASO22564.1"/>
    </source>
</evidence>
<proteinExistence type="predicted"/>
<accession>A0A221WA09</accession>
<dbReference type="Proteomes" id="UP000204221">
    <property type="component" value="Chromosome"/>
</dbReference>
<name>A0A221WA09_9PSEU</name>
<organism evidence="1 2">
    <name type="scientific">Actinoalloteichus hoggarensis</name>
    <dbReference type="NCBI Taxonomy" id="1470176"/>
    <lineage>
        <taxon>Bacteria</taxon>
        <taxon>Bacillati</taxon>
        <taxon>Actinomycetota</taxon>
        <taxon>Actinomycetes</taxon>
        <taxon>Pseudonocardiales</taxon>
        <taxon>Pseudonocardiaceae</taxon>
        <taxon>Actinoalloteichus</taxon>
    </lineage>
</organism>